<dbReference type="EMBL" id="JAJNNZ010000006">
    <property type="protein sequence ID" value="MCJ2377025.1"/>
    <property type="molecule type" value="Genomic_DNA"/>
</dbReference>
<dbReference type="GO" id="GO:0005524">
    <property type="term" value="F:ATP binding"/>
    <property type="evidence" value="ECO:0007669"/>
    <property type="project" value="UniProtKB-KW"/>
</dbReference>
<dbReference type="FunFam" id="3.40.50.300:FF:000522">
    <property type="entry name" value="Gluconokinase"/>
    <property type="match status" value="1"/>
</dbReference>
<evidence type="ECO:0000256" key="9">
    <source>
        <dbReference type="ARBA" id="ARBA00048090"/>
    </source>
</evidence>
<evidence type="ECO:0000256" key="2">
    <source>
        <dbReference type="ARBA" id="ARBA00008420"/>
    </source>
</evidence>
<dbReference type="InterPro" id="IPR031322">
    <property type="entry name" value="Shikimate/glucono_kinase"/>
</dbReference>
<dbReference type="EC" id="2.7.1.12" evidence="3 10"/>
<comment type="pathway">
    <text evidence="1">Carbohydrate acid metabolism.</text>
</comment>
<dbReference type="RefSeq" id="WP_244356956.1">
    <property type="nucleotide sequence ID" value="NZ_JAJNNZ010000006.1"/>
</dbReference>
<protein>
    <recommendedName>
        <fullName evidence="3 10">Gluconokinase</fullName>
        <ecNumber evidence="3 10">2.7.1.12</ecNumber>
    </recommendedName>
</protein>
<evidence type="ECO:0000256" key="3">
    <source>
        <dbReference type="ARBA" id="ARBA00012054"/>
    </source>
</evidence>
<evidence type="ECO:0000256" key="5">
    <source>
        <dbReference type="ARBA" id="ARBA00022741"/>
    </source>
</evidence>
<evidence type="ECO:0000256" key="8">
    <source>
        <dbReference type="ARBA" id="ARBA00023064"/>
    </source>
</evidence>
<keyword evidence="8" id="KW-0311">Gluconate utilization</keyword>
<dbReference type="PANTHER" id="PTHR43442">
    <property type="entry name" value="GLUCONOKINASE-RELATED"/>
    <property type="match status" value="1"/>
</dbReference>
<dbReference type="PANTHER" id="PTHR43442:SF3">
    <property type="entry name" value="GLUCONOKINASE-RELATED"/>
    <property type="match status" value="1"/>
</dbReference>
<comment type="similarity">
    <text evidence="2 10">Belongs to the gluconokinase GntK/GntV family.</text>
</comment>
<dbReference type="GO" id="GO:0019521">
    <property type="term" value="P:D-gluconate metabolic process"/>
    <property type="evidence" value="ECO:0007669"/>
    <property type="project" value="UniProtKB-KW"/>
</dbReference>
<dbReference type="NCBIfam" id="TIGR01313">
    <property type="entry name" value="therm_gnt_kin"/>
    <property type="match status" value="1"/>
</dbReference>
<dbReference type="InterPro" id="IPR006001">
    <property type="entry name" value="Therm_gnt_kin"/>
</dbReference>
<evidence type="ECO:0000313" key="11">
    <source>
        <dbReference type="EMBL" id="MCJ2377025.1"/>
    </source>
</evidence>
<dbReference type="Pfam" id="PF01202">
    <property type="entry name" value="SKI"/>
    <property type="match status" value="1"/>
</dbReference>
<keyword evidence="5 10" id="KW-0547">Nucleotide-binding</keyword>
<name>A0A9X1WET9_9VIBR</name>
<keyword evidence="7 10" id="KW-0067">ATP-binding</keyword>
<evidence type="ECO:0000256" key="6">
    <source>
        <dbReference type="ARBA" id="ARBA00022777"/>
    </source>
</evidence>
<evidence type="ECO:0000256" key="1">
    <source>
        <dbReference type="ARBA" id="ARBA00004761"/>
    </source>
</evidence>
<dbReference type="GO" id="GO:0005737">
    <property type="term" value="C:cytoplasm"/>
    <property type="evidence" value="ECO:0007669"/>
    <property type="project" value="TreeGrafter"/>
</dbReference>
<sequence>MTNVTDNSSALNTKENKTVKMVVMGVSGCGKTSVGLALADRLTIPFYDGDEFHPVENVEKMRRGQPLNDEDRQGWLETLSQLINDNQDAVVACSALKPSYREILAQNNPNLVFVYLKGDFDLIWSRLQKRENHYFHGQDMLKSQFSTLFEPDLQEAVHIDISQSINDIVDEIVHSLG</sequence>
<dbReference type="CDD" id="cd02021">
    <property type="entry name" value="GntK"/>
    <property type="match status" value="1"/>
</dbReference>
<evidence type="ECO:0000256" key="7">
    <source>
        <dbReference type="ARBA" id="ARBA00022840"/>
    </source>
</evidence>
<dbReference type="Gene3D" id="3.40.50.300">
    <property type="entry name" value="P-loop containing nucleotide triphosphate hydrolases"/>
    <property type="match status" value="1"/>
</dbReference>
<keyword evidence="6 10" id="KW-0418">Kinase</keyword>
<proteinExistence type="inferred from homology"/>
<evidence type="ECO:0000256" key="4">
    <source>
        <dbReference type="ARBA" id="ARBA00022679"/>
    </source>
</evidence>
<accession>A0A9X1WET9</accession>
<dbReference type="Proteomes" id="UP001139488">
    <property type="component" value="Unassembled WGS sequence"/>
</dbReference>
<dbReference type="GO" id="GO:0046316">
    <property type="term" value="F:gluconokinase activity"/>
    <property type="evidence" value="ECO:0007669"/>
    <property type="project" value="UniProtKB-EC"/>
</dbReference>
<reference evidence="11" key="1">
    <citation type="submission" date="2021-11" db="EMBL/GenBank/DDBJ databases">
        <title>Vibrio ZSDE26 sp. nov. and Vibrio ZSDZ34 sp. nov., isolated from coastal seawater in Qingdao.</title>
        <authorList>
            <person name="Zhang P."/>
        </authorList>
    </citation>
    <scope>NUCLEOTIDE SEQUENCE</scope>
    <source>
        <strain evidence="11">ZSDZ34</strain>
    </source>
</reference>
<evidence type="ECO:0000313" key="12">
    <source>
        <dbReference type="Proteomes" id="UP001139488"/>
    </source>
</evidence>
<dbReference type="AlphaFoldDB" id="A0A9X1WET9"/>
<comment type="caution">
    <text evidence="11">The sequence shown here is derived from an EMBL/GenBank/DDBJ whole genome shotgun (WGS) entry which is preliminary data.</text>
</comment>
<evidence type="ECO:0000256" key="10">
    <source>
        <dbReference type="RuleBase" id="RU363066"/>
    </source>
</evidence>
<keyword evidence="12" id="KW-1185">Reference proteome</keyword>
<dbReference type="InterPro" id="IPR027417">
    <property type="entry name" value="P-loop_NTPase"/>
</dbReference>
<keyword evidence="4 10" id="KW-0808">Transferase</keyword>
<dbReference type="SUPFAM" id="SSF52540">
    <property type="entry name" value="P-loop containing nucleoside triphosphate hydrolases"/>
    <property type="match status" value="1"/>
</dbReference>
<gene>
    <name evidence="11" type="ORF">LNL84_09280</name>
</gene>
<organism evidence="11 12">
    <name type="scientific">Vibrio gelatinilyticus</name>
    <dbReference type="NCBI Taxonomy" id="2893468"/>
    <lineage>
        <taxon>Bacteria</taxon>
        <taxon>Pseudomonadati</taxon>
        <taxon>Pseudomonadota</taxon>
        <taxon>Gammaproteobacteria</taxon>
        <taxon>Vibrionales</taxon>
        <taxon>Vibrionaceae</taxon>
        <taxon>Vibrio</taxon>
    </lineage>
</organism>
<comment type="catalytic activity">
    <reaction evidence="9 10">
        <text>D-gluconate + ATP = 6-phospho-D-gluconate + ADP + H(+)</text>
        <dbReference type="Rhea" id="RHEA:19433"/>
        <dbReference type="ChEBI" id="CHEBI:15378"/>
        <dbReference type="ChEBI" id="CHEBI:18391"/>
        <dbReference type="ChEBI" id="CHEBI:30616"/>
        <dbReference type="ChEBI" id="CHEBI:58759"/>
        <dbReference type="ChEBI" id="CHEBI:456216"/>
        <dbReference type="EC" id="2.7.1.12"/>
    </reaction>
</comment>